<proteinExistence type="predicted"/>
<dbReference type="Proteomes" id="UP000499080">
    <property type="component" value="Unassembled WGS sequence"/>
</dbReference>
<dbReference type="EMBL" id="BGPR01004921">
    <property type="protein sequence ID" value="GBN04898.1"/>
    <property type="molecule type" value="Genomic_DNA"/>
</dbReference>
<dbReference type="AlphaFoldDB" id="A0A4Y2KRJ9"/>
<organism evidence="1 2">
    <name type="scientific">Araneus ventricosus</name>
    <name type="common">Orbweaver spider</name>
    <name type="synonym">Epeira ventricosa</name>
    <dbReference type="NCBI Taxonomy" id="182803"/>
    <lineage>
        <taxon>Eukaryota</taxon>
        <taxon>Metazoa</taxon>
        <taxon>Ecdysozoa</taxon>
        <taxon>Arthropoda</taxon>
        <taxon>Chelicerata</taxon>
        <taxon>Arachnida</taxon>
        <taxon>Araneae</taxon>
        <taxon>Araneomorphae</taxon>
        <taxon>Entelegynae</taxon>
        <taxon>Araneoidea</taxon>
        <taxon>Araneidae</taxon>
        <taxon>Araneus</taxon>
    </lineage>
</organism>
<comment type="caution">
    <text evidence="1">The sequence shown here is derived from an EMBL/GenBank/DDBJ whole genome shotgun (WGS) entry which is preliminary data.</text>
</comment>
<evidence type="ECO:0000313" key="2">
    <source>
        <dbReference type="Proteomes" id="UP000499080"/>
    </source>
</evidence>
<gene>
    <name evidence="1" type="ORF">AVEN_248067_1</name>
</gene>
<reference evidence="1 2" key="1">
    <citation type="journal article" date="2019" name="Sci. Rep.">
        <title>Orb-weaving spider Araneus ventricosus genome elucidates the spidroin gene catalogue.</title>
        <authorList>
            <person name="Kono N."/>
            <person name="Nakamura H."/>
            <person name="Ohtoshi R."/>
            <person name="Moran D.A.P."/>
            <person name="Shinohara A."/>
            <person name="Yoshida Y."/>
            <person name="Fujiwara M."/>
            <person name="Mori M."/>
            <person name="Tomita M."/>
            <person name="Arakawa K."/>
        </authorList>
    </citation>
    <scope>NUCLEOTIDE SEQUENCE [LARGE SCALE GENOMIC DNA]</scope>
</reference>
<keyword evidence="2" id="KW-1185">Reference proteome</keyword>
<evidence type="ECO:0000313" key="1">
    <source>
        <dbReference type="EMBL" id="GBN04898.1"/>
    </source>
</evidence>
<protein>
    <submittedName>
        <fullName evidence="1">Uncharacterized protein</fullName>
    </submittedName>
</protein>
<sequence length="156" mass="17499">MPRLPASHIIPMLGCDMGETLVIEKVNSKQFRKTIKDEHYPLLQEPGSVLVDHVAPSSRSAQNITNSILSYLIEIGFLLHDLDVIGCDEIVINKGWKTGAICKIEKEVKRPLMWGVLHFKELPFRHLFRKLDSETTGSKSISGLIDTHSVNGRNAQ</sequence>
<accession>A0A4Y2KRJ9</accession>
<name>A0A4Y2KRJ9_ARAVE</name>